<dbReference type="AlphaFoldDB" id="A0A2T5RJE4"/>
<organism evidence="2 3">
    <name type="scientific">Halanaerobium saccharolyticum</name>
    <dbReference type="NCBI Taxonomy" id="43595"/>
    <lineage>
        <taxon>Bacteria</taxon>
        <taxon>Bacillati</taxon>
        <taxon>Bacillota</taxon>
        <taxon>Clostridia</taxon>
        <taxon>Halanaerobiales</taxon>
        <taxon>Halanaerobiaceae</taxon>
        <taxon>Halanaerobium</taxon>
    </lineage>
</organism>
<reference evidence="2 3" key="1">
    <citation type="submission" date="2018-04" db="EMBL/GenBank/DDBJ databases">
        <title>Subsurface microbial communities from deep shales in Ohio and West Virginia, USA.</title>
        <authorList>
            <person name="Wrighton K."/>
        </authorList>
    </citation>
    <scope>NUCLEOTIDE SEQUENCE [LARGE SCALE GENOMIC DNA]</scope>
    <source>
        <strain evidence="2 3">WC1</strain>
    </source>
</reference>
<feature type="transmembrane region" description="Helical" evidence="1">
    <location>
        <begin position="24"/>
        <end position="44"/>
    </location>
</feature>
<keyword evidence="1" id="KW-0812">Transmembrane</keyword>
<sequence>MLSLFVLVFEIFISLVINIQLYSMIWWITIIAFPLMMIIFRIILNPMQFFKKQTKQYLDIIYTFTMFIYLVIHAYTFYINIGAWYGALIGIIITYLFANLIPPNEWNRMEI</sequence>
<name>A0A2T5RJE4_9FIRM</name>
<dbReference type="RefSeq" id="WP_108140185.1">
    <property type="nucleotide sequence ID" value="NZ_QAXS01000015.1"/>
</dbReference>
<gene>
    <name evidence="2" type="ORF">C8C76_11540</name>
</gene>
<feature type="transmembrane region" description="Helical" evidence="1">
    <location>
        <begin position="56"/>
        <end position="75"/>
    </location>
</feature>
<keyword evidence="1" id="KW-1133">Transmembrane helix</keyword>
<dbReference type="EMBL" id="QAXS01000015">
    <property type="protein sequence ID" value="PTV98634.1"/>
    <property type="molecule type" value="Genomic_DNA"/>
</dbReference>
<keyword evidence="1" id="KW-0472">Membrane</keyword>
<evidence type="ECO:0000313" key="3">
    <source>
        <dbReference type="Proteomes" id="UP000244089"/>
    </source>
</evidence>
<dbReference type="Proteomes" id="UP000244089">
    <property type="component" value="Unassembled WGS sequence"/>
</dbReference>
<comment type="caution">
    <text evidence="2">The sequence shown here is derived from an EMBL/GenBank/DDBJ whole genome shotgun (WGS) entry which is preliminary data.</text>
</comment>
<proteinExistence type="predicted"/>
<evidence type="ECO:0000256" key="1">
    <source>
        <dbReference type="SAM" id="Phobius"/>
    </source>
</evidence>
<evidence type="ECO:0000313" key="2">
    <source>
        <dbReference type="EMBL" id="PTV98634.1"/>
    </source>
</evidence>
<feature type="transmembrane region" description="Helical" evidence="1">
    <location>
        <begin position="81"/>
        <end position="101"/>
    </location>
</feature>
<accession>A0A2T5RJE4</accession>
<protein>
    <submittedName>
        <fullName evidence="2">Uncharacterized protein</fullName>
    </submittedName>
</protein>